<dbReference type="Pfam" id="PF13454">
    <property type="entry name" value="NAD_binding_9"/>
    <property type="match status" value="1"/>
</dbReference>
<reference evidence="2 3" key="1">
    <citation type="submission" date="2021-01" db="EMBL/GenBank/DDBJ databases">
        <title>Whole genome shotgun sequence of Microbispora corallina NBRC 16416.</title>
        <authorList>
            <person name="Komaki H."/>
            <person name="Tamura T."/>
        </authorList>
    </citation>
    <scope>NUCLEOTIDE SEQUENCE [LARGE SCALE GENOMIC DNA]</scope>
    <source>
        <strain evidence="2 3">NBRC 16416</strain>
    </source>
</reference>
<evidence type="ECO:0000313" key="2">
    <source>
        <dbReference type="EMBL" id="GIH41061.1"/>
    </source>
</evidence>
<organism evidence="2 3">
    <name type="scientific">Microbispora corallina</name>
    <dbReference type="NCBI Taxonomy" id="83302"/>
    <lineage>
        <taxon>Bacteria</taxon>
        <taxon>Bacillati</taxon>
        <taxon>Actinomycetota</taxon>
        <taxon>Actinomycetes</taxon>
        <taxon>Streptosporangiales</taxon>
        <taxon>Streptosporangiaceae</taxon>
        <taxon>Microbispora</taxon>
    </lineage>
</organism>
<dbReference type="InterPro" id="IPR038732">
    <property type="entry name" value="HpyO/CreE_NAD-binding"/>
</dbReference>
<dbReference type="InterPro" id="IPR052189">
    <property type="entry name" value="L-asp_N-monooxygenase_NS-form"/>
</dbReference>
<proteinExistence type="predicted"/>
<dbReference type="Proteomes" id="UP000603904">
    <property type="component" value="Unassembled WGS sequence"/>
</dbReference>
<sequence length="672" mass="72528">MRTNTHSARRLEVCVIGAGPRGMSVLERLCAGARRVEPGRRILVHVVDPFPPGPGQVWRTGQPGQLLMNTVASQVTLFTDPSVDIRGPLETGPSLYEWARHVVLLGGVEGLDERMVAEAGALGPDTYPSRAFYGRYLQWVFERIVAGAPGQVAIQVHGTRAVALDDVPGTVLQRVRLEDGTMLGALDAVVMAQGHLPIEPSAAEREMSAFAGAHGLVYVPPANPADVDLSGVLPGEPVLLRGLGLNFFDHMALLTAGRGGTFERRDGRLVYRRSGREPMLYAGSRRGIPYQARGENQKGVEGRHTPLLLTPDVLADLAKRSAVEGGLDFRADLWPLIAKEVETVYYATLLATRECACTVGRFRRAYLDRPWGDPGEATVLDAFGIGRDARWDWERIAEPYRGIAFSGPADFRGWLTAYLRTDLAEARAGNTDGPVKAALDVMRDLRNEIRQVVDHGGLTGDSHRDDLDRWYTPLNAFLSIGPPAHRVEQMIALIEAGVLTVLGPDVRMRAVDGAFEAESAAVPGSRVRSRVLVEARLPEIDLRRTADPLLRHLLSTGQCRTYRIGGGGGYETGGLAVTPRPYHLVDAAGRAHPRRFAYGVPTESVHWVTAAGVRPGVNSVILGDSDAIAQSVLALLDGPGPQQVSRPAVRPAAVHRAPAAPRAARALTMSVG</sequence>
<comment type="caution">
    <text evidence="2">The sequence shown here is derived from an EMBL/GenBank/DDBJ whole genome shotgun (WGS) entry which is preliminary data.</text>
</comment>
<protein>
    <recommendedName>
        <fullName evidence="1">FAD-dependent urate hydroxylase HpyO/Asp monooxygenase CreE-like FAD/NAD(P)-binding domain-containing protein</fullName>
    </recommendedName>
</protein>
<accession>A0ABQ4G1Y2</accession>
<name>A0ABQ4G1Y2_9ACTN</name>
<dbReference type="PANTHER" id="PTHR40254:SF1">
    <property type="entry name" value="BLR0577 PROTEIN"/>
    <property type="match status" value="1"/>
</dbReference>
<dbReference type="RefSeq" id="WP_204058427.1">
    <property type="nucleotide sequence ID" value="NZ_BAAAGP010000010.1"/>
</dbReference>
<evidence type="ECO:0000259" key="1">
    <source>
        <dbReference type="Pfam" id="PF13454"/>
    </source>
</evidence>
<dbReference type="SUPFAM" id="SSF51905">
    <property type="entry name" value="FAD/NAD(P)-binding domain"/>
    <property type="match status" value="1"/>
</dbReference>
<dbReference type="InterPro" id="IPR036188">
    <property type="entry name" value="FAD/NAD-bd_sf"/>
</dbReference>
<dbReference type="PANTHER" id="PTHR40254">
    <property type="entry name" value="BLR0577 PROTEIN"/>
    <property type="match status" value="1"/>
</dbReference>
<evidence type="ECO:0000313" key="3">
    <source>
        <dbReference type="Proteomes" id="UP000603904"/>
    </source>
</evidence>
<keyword evidence="3" id="KW-1185">Reference proteome</keyword>
<gene>
    <name evidence="2" type="ORF">Mco01_40610</name>
</gene>
<feature type="domain" description="FAD-dependent urate hydroxylase HpyO/Asp monooxygenase CreE-like FAD/NAD(P)-binding" evidence="1">
    <location>
        <begin position="15"/>
        <end position="195"/>
    </location>
</feature>
<dbReference type="EMBL" id="BOOC01000018">
    <property type="protein sequence ID" value="GIH41061.1"/>
    <property type="molecule type" value="Genomic_DNA"/>
</dbReference>